<sequence length="141" mass="15132">MRPPTLLLLLACFIFLPLLLTTFSLVSARFRQGTAATSTHSHRTGRLRALFSFHAPSALFPPSAIISLTEDNSTFFLARPAAFGPPLPSKGLSGPLWIGNVPGWEDGSKNKNVRLGAGTQDGLNKDGRSERGLGLVCSDDR</sequence>
<evidence type="ECO:0000313" key="4">
    <source>
        <dbReference type="Proteomes" id="UP000054563"/>
    </source>
</evidence>
<evidence type="ECO:0000313" key="3">
    <source>
        <dbReference type="EMBL" id="KMU88140.1"/>
    </source>
</evidence>
<feature type="chain" id="PRO_5005308169" evidence="2">
    <location>
        <begin position="29"/>
        <end position="141"/>
    </location>
</feature>
<evidence type="ECO:0000256" key="1">
    <source>
        <dbReference type="SAM" id="MobiDB-lite"/>
    </source>
</evidence>
<dbReference type="AlphaFoldDB" id="A0A0J8RSH2"/>
<feature type="signal peptide" evidence="2">
    <location>
        <begin position="1"/>
        <end position="28"/>
    </location>
</feature>
<feature type="region of interest" description="Disordered" evidence="1">
    <location>
        <begin position="109"/>
        <end position="141"/>
    </location>
</feature>
<reference evidence="4" key="1">
    <citation type="journal article" date="2010" name="Genome Res.">
        <title>Population genomic sequencing of Coccidioides fungi reveals recent hybridization and transposon control.</title>
        <authorList>
            <person name="Neafsey D.E."/>
            <person name="Barker B.M."/>
            <person name="Sharpton T.J."/>
            <person name="Stajich J.E."/>
            <person name="Park D.J."/>
            <person name="Whiston E."/>
            <person name="Hung C.-Y."/>
            <person name="McMahan C."/>
            <person name="White J."/>
            <person name="Sykes S."/>
            <person name="Heiman D."/>
            <person name="Young S."/>
            <person name="Zeng Q."/>
            <person name="Abouelleil A."/>
            <person name="Aftuck L."/>
            <person name="Bessette D."/>
            <person name="Brown A."/>
            <person name="FitzGerald M."/>
            <person name="Lui A."/>
            <person name="Macdonald J.P."/>
            <person name="Priest M."/>
            <person name="Orbach M.J."/>
            <person name="Galgiani J.N."/>
            <person name="Kirkland T.N."/>
            <person name="Cole G.T."/>
            <person name="Birren B.W."/>
            <person name="Henn M.R."/>
            <person name="Taylor J.W."/>
            <person name="Rounsley S.D."/>
        </authorList>
    </citation>
    <scope>NUCLEOTIDE SEQUENCE [LARGE SCALE GENOMIC DNA]</scope>
    <source>
        <strain evidence="4">H538.4</strain>
    </source>
</reference>
<dbReference type="VEuPathDB" id="FungiDB:CIHG_05908"/>
<gene>
    <name evidence="3" type="ORF">CIHG_05908</name>
</gene>
<dbReference type="EMBL" id="DS017002">
    <property type="protein sequence ID" value="KMU88140.1"/>
    <property type="molecule type" value="Genomic_DNA"/>
</dbReference>
<keyword evidence="2" id="KW-0732">Signal</keyword>
<organism evidence="3 4">
    <name type="scientific">Coccidioides immitis H538.4</name>
    <dbReference type="NCBI Taxonomy" id="396776"/>
    <lineage>
        <taxon>Eukaryota</taxon>
        <taxon>Fungi</taxon>
        <taxon>Dikarya</taxon>
        <taxon>Ascomycota</taxon>
        <taxon>Pezizomycotina</taxon>
        <taxon>Eurotiomycetes</taxon>
        <taxon>Eurotiomycetidae</taxon>
        <taxon>Onygenales</taxon>
        <taxon>Onygenaceae</taxon>
        <taxon>Coccidioides</taxon>
    </lineage>
</organism>
<accession>A0A0J8RSH2</accession>
<evidence type="ECO:0000256" key="2">
    <source>
        <dbReference type="SAM" id="SignalP"/>
    </source>
</evidence>
<proteinExistence type="predicted"/>
<protein>
    <submittedName>
        <fullName evidence="3">Uncharacterized protein</fullName>
    </submittedName>
</protein>
<dbReference type="STRING" id="396776.A0A0J8RSH2"/>
<name>A0A0J8RSH2_COCIT</name>
<dbReference type="Proteomes" id="UP000054563">
    <property type="component" value="Unassembled WGS sequence"/>
</dbReference>